<accession>A0ABS2GN22</accession>
<sequence length="359" mass="39068">MSAILPTVGEDIPGFGLLNSNARSGEIHYQVQGAEKVTIGFYSHDSAYACWNGTVWTNGVFSIRDHVEKTQPVYMDSTGALYMQDDAIWYQLQTSLDYNSTTFRPVEKAPDFVKPLNLEVYALDSKGGKHSLIGTSNEIRLMAPNSTRHYYEERTYEVPKGTQELIIALNFPWELRDTSGNPMARPPWGLTNYPVVVNEIRIEGTDLIFDQAPVDPDEPSSPGDGDGSSSGSGSGGGGGGGDDSDDEIILPGNEDEDTWMDRTEMPVSSEESSLILSSSELESSSGKTSSGGNKSGSGKDGEADEEADRSSSEPESETLIYQSDRETIRDKLFSAMLAGYGVIGLGVAWQIYLHTIRKK</sequence>
<protein>
    <submittedName>
        <fullName evidence="3">Uncharacterized protein</fullName>
    </submittedName>
</protein>
<gene>
    <name evidence="3" type="ORF">H9X81_04780</name>
</gene>
<feature type="compositionally biased region" description="Low complexity" evidence="1">
    <location>
        <begin position="268"/>
        <end position="292"/>
    </location>
</feature>
<dbReference type="EMBL" id="JACSNR010000004">
    <property type="protein sequence ID" value="MBM6923006.1"/>
    <property type="molecule type" value="Genomic_DNA"/>
</dbReference>
<feature type="compositionally biased region" description="Gly residues" evidence="1">
    <location>
        <begin position="224"/>
        <end position="241"/>
    </location>
</feature>
<reference evidence="3 4" key="1">
    <citation type="journal article" date="2021" name="Sci. Rep.">
        <title>The distribution of antibiotic resistance genes in chicken gut microbiota commensals.</title>
        <authorList>
            <person name="Juricova H."/>
            <person name="Matiasovicova J."/>
            <person name="Kubasova T."/>
            <person name="Cejkova D."/>
            <person name="Rychlik I."/>
        </authorList>
    </citation>
    <scope>NUCLEOTIDE SEQUENCE [LARGE SCALE GENOMIC DNA]</scope>
    <source>
        <strain evidence="3 4">An564</strain>
    </source>
</reference>
<organism evidence="3 4">
    <name type="scientific">Hydrogenoanaerobacterium saccharovorans</name>
    <dbReference type="NCBI Taxonomy" id="474960"/>
    <lineage>
        <taxon>Bacteria</taxon>
        <taxon>Bacillati</taxon>
        <taxon>Bacillota</taxon>
        <taxon>Clostridia</taxon>
        <taxon>Eubacteriales</taxon>
        <taxon>Oscillospiraceae</taxon>
        <taxon>Hydrogenoanaerobacterium</taxon>
    </lineage>
</organism>
<keyword evidence="2" id="KW-0472">Membrane</keyword>
<evidence type="ECO:0000256" key="1">
    <source>
        <dbReference type="SAM" id="MobiDB-lite"/>
    </source>
</evidence>
<dbReference type="Proteomes" id="UP000724149">
    <property type="component" value="Unassembled WGS sequence"/>
</dbReference>
<feature type="transmembrane region" description="Helical" evidence="2">
    <location>
        <begin position="332"/>
        <end position="353"/>
    </location>
</feature>
<evidence type="ECO:0000256" key="2">
    <source>
        <dbReference type="SAM" id="Phobius"/>
    </source>
</evidence>
<keyword evidence="2" id="KW-1133">Transmembrane helix</keyword>
<proteinExistence type="predicted"/>
<evidence type="ECO:0000313" key="3">
    <source>
        <dbReference type="EMBL" id="MBM6923006.1"/>
    </source>
</evidence>
<comment type="caution">
    <text evidence="3">The sequence shown here is derived from an EMBL/GenBank/DDBJ whole genome shotgun (WGS) entry which is preliminary data.</text>
</comment>
<evidence type="ECO:0000313" key="4">
    <source>
        <dbReference type="Proteomes" id="UP000724149"/>
    </source>
</evidence>
<name>A0ABS2GN22_9FIRM</name>
<feature type="compositionally biased region" description="Acidic residues" evidence="1">
    <location>
        <begin position="242"/>
        <end position="258"/>
    </location>
</feature>
<keyword evidence="4" id="KW-1185">Reference proteome</keyword>
<feature type="region of interest" description="Disordered" evidence="1">
    <location>
        <begin position="210"/>
        <end position="323"/>
    </location>
</feature>
<keyword evidence="2" id="KW-0812">Transmembrane</keyword>